<dbReference type="GO" id="GO:0005874">
    <property type="term" value="C:microtubule"/>
    <property type="evidence" value="ECO:0007669"/>
    <property type="project" value="UniProtKB-KW"/>
</dbReference>
<evidence type="ECO:0000313" key="9">
    <source>
        <dbReference type="Proteomes" id="UP000580250"/>
    </source>
</evidence>
<feature type="region of interest" description="Disordered" evidence="7">
    <location>
        <begin position="269"/>
        <end position="304"/>
    </location>
</feature>
<comment type="caution">
    <text evidence="8">The sequence shown here is derived from an EMBL/GenBank/DDBJ whole genome shotgun (WGS) entry which is preliminary data.</text>
</comment>
<dbReference type="GO" id="GO:0000226">
    <property type="term" value="P:microtubule cytoskeleton organization"/>
    <property type="evidence" value="ECO:0007669"/>
    <property type="project" value="TreeGrafter"/>
</dbReference>
<keyword evidence="2 6" id="KW-0963">Cytoplasm</keyword>
<dbReference type="OrthoDB" id="9378527at2759"/>
<dbReference type="Pfam" id="PF00418">
    <property type="entry name" value="Tubulin-binding"/>
    <property type="match status" value="3"/>
</dbReference>
<dbReference type="Proteomes" id="UP000580250">
    <property type="component" value="Unassembled WGS sequence"/>
</dbReference>
<keyword evidence="5 6" id="KW-0206">Cytoskeleton</keyword>
<evidence type="ECO:0000256" key="1">
    <source>
        <dbReference type="ARBA" id="ARBA00004245"/>
    </source>
</evidence>
<proteinExistence type="predicted"/>
<evidence type="ECO:0000256" key="5">
    <source>
        <dbReference type="ARBA" id="ARBA00023212"/>
    </source>
</evidence>
<accession>A0A6V7W461</accession>
<feature type="compositionally biased region" description="Polar residues" evidence="7">
    <location>
        <begin position="29"/>
        <end position="40"/>
    </location>
</feature>
<gene>
    <name evidence="8" type="ORF">MENT_LOCUS33975</name>
</gene>
<feature type="compositionally biased region" description="Polar residues" evidence="7">
    <location>
        <begin position="269"/>
        <end position="294"/>
    </location>
</feature>
<protein>
    <recommendedName>
        <fullName evidence="6">Microtubule-associated protein</fullName>
    </recommendedName>
</protein>
<evidence type="ECO:0000256" key="3">
    <source>
        <dbReference type="ARBA" id="ARBA00022553"/>
    </source>
</evidence>
<keyword evidence="3" id="KW-0597">Phosphoprotein</keyword>
<dbReference type="GO" id="GO:0031175">
    <property type="term" value="P:neuron projection development"/>
    <property type="evidence" value="ECO:0007669"/>
    <property type="project" value="TreeGrafter"/>
</dbReference>
<comment type="subcellular location">
    <subcellularLocation>
        <location evidence="1 6">Cytoplasm</location>
        <location evidence="1 6">Cytoskeleton</location>
    </subcellularLocation>
</comment>
<evidence type="ECO:0000313" key="8">
    <source>
        <dbReference type="EMBL" id="CAD2181812.1"/>
    </source>
</evidence>
<reference evidence="8 9" key="1">
    <citation type="submission" date="2020-08" db="EMBL/GenBank/DDBJ databases">
        <authorList>
            <person name="Koutsovoulos G."/>
            <person name="Danchin GJ E."/>
        </authorList>
    </citation>
    <scope>NUCLEOTIDE SEQUENCE [LARGE SCALE GENOMIC DNA]</scope>
</reference>
<evidence type="ECO:0000256" key="7">
    <source>
        <dbReference type="SAM" id="MobiDB-lite"/>
    </source>
</evidence>
<keyword evidence="4" id="KW-0677">Repeat</keyword>
<evidence type="ECO:0000256" key="2">
    <source>
        <dbReference type="ARBA" id="ARBA00022490"/>
    </source>
</evidence>
<dbReference type="GO" id="GO:0008017">
    <property type="term" value="F:microtubule binding"/>
    <property type="evidence" value="ECO:0007669"/>
    <property type="project" value="InterPro"/>
</dbReference>
<dbReference type="PROSITE" id="PS00229">
    <property type="entry name" value="TAU_MAP_1"/>
    <property type="match status" value="1"/>
</dbReference>
<dbReference type="AlphaFoldDB" id="A0A6V7W461"/>
<evidence type="ECO:0000256" key="6">
    <source>
        <dbReference type="RuleBase" id="RU000686"/>
    </source>
</evidence>
<feature type="compositionally biased region" description="Low complexity" evidence="7">
    <location>
        <begin position="76"/>
        <end position="87"/>
    </location>
</feature>
<name>A0A6V7W461_MELEN</name>
<dbReference type="InterPro" id="IPR027324">
    <property type="entry name" value="MAP2/MAP4/Tau"/>
</dbReference>
<evidence type="ECO:0000256" key="4">
    <source>
        <dbReference type="ARBA" id="ARBA00022737"/>
    </source>
</evidence>
<organism evidence="8 9">
    <name type="scientific">Meloidogyne enterolobii</name>
    <name type="common">Root-knot nematode worm</name>
    <name type="synonym">Meloidogyne mayaguensis</name>
    <dbReference type="NCBI Taxonomy" id="390850"/>
    <lineage>
        <taxon>Eukaryota</taxon>
        <taxon>Metazoa</taxon>
        <taxon>Ecdysozoa</taxon>
        <taxon>Nematoda</taxon>
        <taxon>Chromadorea</taxon>
        <taxon>Rhabditida</taxon>
        <taxon>Tylenchina</taxon>
        <taxon>Tylenchomorpha</taxon>
        <taxon>Tylenchoidea</taxon>
        <taxon>Meloidogynidae</taxon>
        <taxon>Meloidogyninae</taxon>
        <taxon>Meloidogyne</taxon>
    </lineage>
</organism>
<dbReference type="PANTHER" id="PTHR11501">
    <property type="entry name" value="MICROTUBULE-ASSOCIATED PROTEIN"/>
    <property type="match status" value="1"/>
</dbReference>
<keyword evidence="6" id="KW-0493">Microtubule</keyword>
<dbReference type="GO" id="GO:0043005">
    <property type="term" value="C:neuron projection"/>
    <property type="evidence" value="ECO:0007669"/>
    <property type="project" value="TreeGrafter"/>
</dbReference>
<feature type="compositionally biased region" description="Polar residues" evidence="7">
    <location>
        <begin position="88"/>
        <end position="102"/>
    </location>
</feature>
<feature type="compositionally biased region" description="Polar residues" evidence="7">
    <location>
        <begin position="57"/>
        <end position="75"/>
    </location>
</feature>
<dbReference type="EMBL" id="CAJEWN010000411">
    <property type="protein sequence ID" value="CAD2181812.1"/>
    <property type="molecule type" value="Genomic_DNA"/>
</dbReference>
<dbReference type="PANTHER" id="PTHR11501:SF18">
    <property type="entry name" value="MICROTUBULE-ASSOCIATED PROTEIN"/>
    <property type="match status" value="1"/>
</dbReference>
<sequence>MTKIKHRVNVLIEIECQICIEKGSHKTIHSTTSKMRSSSAKPIPRSQPFNNNNNNNSTISNSRHNPSQNGKLIQQNNNRDISRNRSSTLTKQNGTGNASNGVAINRAPSMPPRIINRRYAHIKSKVNSITDHSPTPSEVKIFHEPLKVVASPKVGSLVNADHTPLGGNVRILQRKLNFRETARPRVDAKSEIIIPKSEKRIPTEKLVWKAEAKVGSLINAGHQPGGGQNKIFNEPVKVKANSKVGSLDNITHVPGGGNVKISDYARSISGTGSMRSRRNTGSSELAAQSPSTLNADIDSPGGDM</sequence>
<dbReference type="PROSITE" id="PS51491">
    <property type="entry name" value="TAU_MAP_2"/>
    <property type="match status" value="1"/>
</dbReference>
<feature type="region of interest" description="Disordered" evidence="7">
    <location>
        <begin position="26"/>
        <end position="110"/>
    </location>
</feature>
<dbReference type="InterPro" id="IPR001084">
    <property type="entry name" value="MAP_tubulin-bd_rpt"/>
</dbReference>